<reference evidence="4 5" key="1">
    <citation type="submission" date="2022-01" db="EMBL/GenBank/DDBJ databases">
        <title>A chromosome-scale genome assembly of the false clownfish, Amphiprion ocellaris.</title>
        <authorList>
            <person name="Ryu T."/>
        </authorList>
    </citation>
    <scope>NUCLEOTIDE SEQUENCE [LARGE SCALE GENOMIC DNA]</scope>
</reference>
<evidence type="ECO:0000256" key="1">
    <source>
        <dbReference type="ARBA" id="ARBA00023268"/>
    </source>
</evidence>
<dbReference type="InterPro" id="IPR041577">
    <property type="entry name" value="RT_RNaseH_2"/>
</dbReference>
<dbReference type="GO" id="GO:0003824">
    <property type="term" value="F:catalytic activity"/>
    <property type="evidence" value="ECO:0007669"/>
    <property type="project" value="UniProtKB-KW"/>
</dbReference>
<accession>A0AAQ5YJ71</accession>
<keyword evidence="1" id="KW-0511">Multifunctional enzyme</keyword>
<dbReference type="Proteomes" id="UP001501940">
    <property type="component" value="Chromosome 1"/>
</dbReference>
<dbReference type="InterPro" id="IPR050951">
    <property type="entry name" value="Retrovirus_Pol_polyprotein"/>
</dbReference>
<dbReference type="CDD" id="cd09274">
    <property type="entry name" value="RNase_HI_RT_Ty3"/>
    <property type="match status" value="1"/>
</dbReference>
<dbReference type="Gene3D" id="3.30.70.270">
    <property type="match status" value="2"/>
</dbReference>
<reference evidence="4" key="2">
    <citation type="submission" date="2025-08" db="UniProtKB">
        <authorList>
            <consortium name="Ensembl"/>
        </authorList>
    </citation>
    <scope>IDENTIFICATION</scope>
</reference>
<dbReference type="FunFam" id="3.30.70.270:FF:000020">
    <property type="entry name" value="Transposon Tf2-6 polyprotein-like Protein"/>
    <property type="match status" value="1"/>
</dbReference>
<dbReference type="GeneTree" id="ENSGT01100000263500"/>
<evidence type="ECO:0000313" key="5">
    <source>
        <dbReference type="Proteomes" id="UP001501940"/>
    </source>
</evidence>
<dbReference type="Ensembl" id="ENSAOCT00000084809.1">
    <property type="protein sequence ID" value="ENSAOCP00000053823.1"/>
    <property type="gene ID" value="ENSAOCG00000028768.1"/>
</dbReference>
<evidence type="ECO:0000256" key="2">
    <source>
        <dbReference type="SAM" id="MobiDB-lite"/>
    </source>
</evidence>
<feature type="region of interest" description="Disordered" evidence="2">
    <location>
        <begin position="138"/>
        <end position="173"/>
    </location>
</feature>
<organism evidence="4 5">
    <name type="scientific">Amphiprion ocellaris</name>
    <name type="common">Clown anemonefish</name>
    <dbReference type="NCBI Taxonomy" id="80972"/>
    <lineage>
        <taxon>Eukaryota</taxon>
        <taxon>Metazoa</taxon>
        <taxon>Chordata</taxon>
        <taxon>Craniata</taxon>
        <taxon>Vertebrata</taxon>
        <taxon>Euteleostomi</taxon>
        <taxon>Actinopterygii</taxon>
        <taxon>Neopterygii</taxon>
        <taxon>Teleostei</taxon>
        <taxon>Neoteleostei</taxon>
        <taxon>Acanthomorphata</taxon>
        <taxon>Ovalentaria</taxon>
        <taxon>Pomacentridae</taxon>
        <taxon>Amphiprion</taxon>
    </lineage>
</organism>
<dbReference type="InterPro" id="IPR043128">
    <property type="entry name" value="Rev_trsase/Diguanyl_cyclase"/>
</dbReference>
<protein>
    <recommendedName>
        <fullName evidence="3">Reverse transcriptase/retrotransposon-derived protein RNase H-like domain-containing protein</fullName>
    </recommendedName>
</protein>
<evidence type="ECO:0000259" key="3">
    <source>
        <dbReference type="Pfam" id="PF17919"/>
    </source>
</evidence>
<reference evidence="4" key="3">
    <citation type="submission" date="2025-09" db="UniProtKB">
        <authorList>
            <consortium name="Ensembl"/>
        </authorList>
    </citation>
    <scope>IDENTIFICATION</scope>
</reference>
<dbReference type="FunFam" id="3.10.20.370:FF:000001">
    <property type="entry name" value="Retrovirus-related Pol polyprotein from transposon 17.6-like protein"/>
    <property type="match status" value="1"/>
</dbReference>
<dbReference type="AlphaFoldDB" id="A0AAQ5YJ71"/>
<dbReference type="PANTHER" id="PTHR37984:SF5">
    <property type="entry name" value="PROTEIN NYNRIN-LIKE"/>
    <property type="match status" value="1"/>
</dbReference>
<proteinExistence type="predicted"/>
<dbReference type="InterPro" id="IPR043502">
    <property type="entry name" value="DNA/RNA_pol_sf"/>
</dbReference>
<dbReference type="Gene3D" id="3.30.70.1820">
    <property type="entry name" value="L1 transposable element, RRM domain"/>
    <property type="match status" value="1"/>
</dbReference>
<feature type="compositionally biased region" description="Low complexity" evidence="2">
    <location>
        <begin position="157"/>
        <end position="171"/>
    </location>
</feature>
<sequence length="440" mass="49644">MRDNLIFSGIPESTPDNPETLVKNFMVSALKIPAETVKNITFHRVHRLGPRGGNRHRPIIAKFEHFQQKVLVRSKGRELKGTSFGMNDQFPREINERRKVLYPIMKEHRQKAEMSNPDVDAEELHRLRDLVNQLRADNERLGNERSLAQEDPGEGGSSQDSGASQAGSSGSRNGHLMPGERIFYIPHDHLHRLGSVLSRLQQEGLKVKLSKCEFFKKEVKYLGHVISADGVSTDPDKIAAVAGWPHPNTTTEMRSFLGFASYYRRFVQGFAKVAAPLHQLVSEVQRAQRWSKTQLLADSWTEECEMSFNDLKAKLVSAPVLAYANFSLPFILEIDASFNGLGAVLSQEQEGKVRPIAYASQGLKPTEKNMSNYSSMKLEFLALKWAITEKFRDYLLGQTSTVWTDNNPLSHLETAKLGATEQRWAAKLASFDFTIRYRSG</sequence>
<feature type="domain" description="Reverse transcriptase/retrotransposon-derived protein RNase H-like" evidence="3">
    <location>
        <begin position="300"/>
        <end position="402"/>
    </location>
</feature>
<dbReference type="SUPFAM" id="SSF56672">
    <property type="entry name" value="DNA/RNA polymerases"/>
    <property type="match status" value="1"/>
</dbReference>
<keyword evidence="5" id="KW-1185">Reference proteome</keyword>
<evidence type="ECO:0000313" key="4">
    <source>
        <dbReference type="Ensembl" id="ENSAOCP00000053823.1"/>
    </source>
</evidence>
<dbReference type="Gene3D" id="3.10.20.370">
    <property type="match status" value="1"/>
</dbReference>
<dbReference type="PANTHER" id="PTHR37984">
    <property type="entry name" value="PROTEIN CBG26694"/>
    <property type="match status" value="1"/>
</dbReference>
<dbReference type="Pfam" id="PF17919">
    <property type="entry name" value="RT_RNaseH_2"/>
    <property type="match status" value="1"/>
</dbReference>
<name>A0AAQ5YJ71_AMPOC</name>